<gene>
    <name evidence="11" type="primary">MCYN0882</name>
    <name evidence="8" type="synonym">pth</name>
    <name evidence="11" type="ORF">NCTC10181_00573</name>
</gene>
<dbReference type="InterPro" id="IPR018171">
    <property type="entry name" value="Pept_tRNA_hydro_CS"/>
</dbReference>
<dbReference type="Gene3D" id="3.40.50.1470">
    <property type="entry name" value="Peptidyl-tRNA hydrolase"/>
    <property type="match status" value="1"/>
</dbReference>
<evidence type="ECO:0000256" key="7">
    <source>
        <dbReference type="ARBA" id="ARBA00050038"/>
    </source>
</evidence>
<dbReference type="EC" id="3.1.1.29" evidence="1 8"/>
<dbReference type="KEGG" id="mcit:NCTC10181_00573"/>
<dbReference type="InterPro" id="IPR036416">
    <property type="entry name" value="Pept_tRNA_hydro_sf"/>
</dbReference>
<reference evidence="11 12" key="1">
    <citation type="submission" date="2019-01" db="EMBL/GenBank/DDBJ databases">
        <authorList>
            <consortium name="Pathogen Informatics"/>
        </authorList>
    </citation>
    <scope>NUCLEOTIDE SEQUENCE [LARGE SCALE GENOMIC DNA]</scope>
    <source>
        <strain evidence="11 12">NCTC10181</strain>
    </source>
</reference>
<dbReference type="EMBL" id="LR215036">
    <property type="protein sequence ID" value="VEU74713.1"/>
    <property type="molecule type" value="Genomic_DNA"/>
</dbReference>
<name>A0A449B2A4_9BACT</name>
<comment type="catalytic activity">
    <reaction evidence="6 8 9">
        <text>an N-acyl-L-alpha-aminoacyl-tRNA + H2O = an N-acyl-L-amino acid + a tRNA + H(+)</text>
        <dbReference type="Rhea" id="RHEA:54448"/>
        <dbReference type="Rhea" id="RHEA-COMP:10123"/>
        <dbReference type="Rhea" id="RHEA-COMP:13883"/>
        <dbReference type="ChEBI" id="CHEBI:15377"/>
        <dbReference type="ChEBI" id="CHEBI:15378"/>
        <dbReference type="ChEBI" id="CHEBI:59874"/>
        <dbReference type="ChEBI" id="CHEBI:78442"/>
        <dbReference type="ChEBI" id="CHEBI:138191"/>
        <dbReference type="EC" id="3.1.1.29"/>
    </reaction>
</comment>
<evidence type="ECO:0000256" key="8">
    <source>
        <dbReference type="HAMAP-Rule" id="MF_00083"/>
    </source>
</evidence>
<dbReference type="FunFam" id="3.40.50.1470:FF:000001">
    <property type="entry name" value="Peptidyl-tRNA hydrolase"/>
    <property type="match status" value="1"/>
</dbReference>
<feature type="active site" description="Proton acceptor" evidence="8">
    <location>
        <position position="19"/>
    </location>
</feature>
<dbReference type="GO" id="GO:0072344">
    <property type="term" value="P:rescue of stalled ribosome"/>
    <property type="evidence" value="ECO:0007669"/>
    <property type="project" value="UniProtKB-UniRule"/>
</dbReference>
<evidence type="ECO:0000313" key="12">
    <source>
        <dbReference type="Proteomes" id="UP000290985"/>
    </source>
</evidence>
<comment type="similarity">
    <text evidence="5 8 10">Belongs to the PTH family.</text>
</comment>
<dbReference type="NCBIfam" id="TIGR00447">
    <property type="entry name" value="pth"/>
    <property type="match status" value="1"/>
</dbReference>
<evidence type="ECO:0000256" key="6">
    <source>
        <dbReference type="ARBA" id="ARBA00048707"/>
    </source>
</evidence>
<feature type="binding site" evidence="8">
    <location>
        <position position="108"/>
    </location>
    <ligand>
        <name>tRNA</name>
        <dbReference type="ChEBI" id="CHEBI:17843"/>
    </ligand>
</feature>
<dbReference type="InterPro" id="IPR001328">
    <property type="entry name" value="Pept_tRNA_hydro"/>
</dbReference>
<evidence type="ECO:0000256" key="1">
    <source>
        <dbReference type="ARBA" id="ARBA00013260"/>
    </source>
</evidence>
<dbReference type="PROSITE" id="PS01195">
    <property type="entry name" value="PEPT_TRNA_HYDROL_1"/>
    <property type="match status" value="1"/>
</dbReference>
<comment type="function">
    <text evidence="8">Hydrolyzes ribosome-free peptidyl-tRNAs (with 1 or more amino acids incorporated), which drop off the ribosome during protein synthesis, or as a result of ribosome stalling.</text>
</comment>
<dbReference type="SUPFAM" id="SSF53178">
    <property type="entry name" value="Peptidyl-tRNA hydrolase-like"/>
    <property type="match status" value="1"/>
</dbReference>
<keyword evidence="2 8" id="KW-0820">tRNA-binding</keyword>
<evidence type="ECO:0000256" key="4">
    <source>
        <dbReference type="ARBA" id="ARBA00022884"/>
    </source>
</evidence>
<evidence type="ECO:0000256" key="5">
    <source>
        <dbReference type="ARBA" id="ARBA00038063"/>
    </source>
</evidence>
<comment type="function">
    <text evidence="8">Catalyzes the release of premature peptidyl moieties from peptidyl-tRNA molecules trapped in stalled 50S ribosomal subunits, and thus maintains levels of free tRNAs and 50S ribosomes.</text>
</comment>
<dbReference type="GO" id="GO:0006515">
    <property type="term" value="P:protein quality control for misfolded or incompletely synthesized proteins"/>
    <property type="evidence" value="ECO:0007669"/>
    <property type="project" value="UniProtKB-UniRule"/>
</dbReference>
<dbReference type="Pfam" id="PF01195">
    <property type="entry name" value="Pept_tRNA_hydro"/>
    <property type="match status" value="1"/>
</dbReference>
<protein>
    <recommendedName>
        <fullName evidence="7 8">Peptidyl-tRNA hydrolase</fullName>
        <shortName evidence="8">Pth</shortName>
        <ecNumber evidence="1 8">3.1.1.29</ecNumber>
    </recommendedName>
</protein>
<dbReference type="CDD" id="cd00462">
    <property type="entry name" value="PTH"/>
    <property type="match status" value="1"/>
</dbReference>
<evidence type="ECO:0000313" key="11">
    <source>
        <dbReference type="EMBL" id="VEU74713.1"/>
    </source>
</evidence>
<dbReference type="RefSeq" id="WP_129725520.1">
    <property type="nucleotide sequence ID" value="NZ_LR215036.1"/>
</dbReference>
<dbReference type="OrthoDB" id="9800507at2"/>
<dbReference type="GO" id="GO:0005737">
    <property type="term" value="C:cytoplasm"/>
    <property type="evidence" value="ECO:0007669"/>
    <property type="project" value="UniProtKB-SubCell"/>
</dbReference>
<comment type="subunit">
    <text evidence="8">Monomer.</text>
</comment>
<feature type="site" description="Discriminates between blocked and unblocked aminoacyl-tRNA" evidence="8">
    <location>
        <position position="9"/>
    </location>
</feature>
<feature type="site" description="Stabilizes the basic form of H active site to accept a proton" evidence="8">
    <location>
        <position position="87"/>
    </location>
</feature>
<dbReference type="PANTHER" id="PTHR17224">
    <property type="entry name" value="PEPTIDYL-TRNA HYDROLASE"/>
    <property type="match status" value="1"/>
</dbReference>
<feature type="binding site" evidence="8">
    <location>
        <position position="60"/>
    </location>
    <ligand>
        <name>tRNA</name>
        <dbReference type="ChEBI" id="CHEBI:17843"/>
    </ligand>
</feature>
<evidence type="ECO:0000256" key="9">
    <source>
        <dbReference type="RuleBase" id="RU000673"/>
    </source>
</evidence>
<dbReference type="PANTHER" id="PTHR17224:SF1">
    <property type="entry name" value="PEPTIDYL-TRNA HYDROLASE"/>
    <property type="match status" value="1"/>
</dbReference>
<comment type="subcellular location">
    <subcellularLocation>
        <location evidence="8">Cytoplasm</location>
    </subcellularLocation>
</comment>
<keyword evidence="8" id="KW-0963">Cytoplasm</keyword>
<keyword evidence="4 8" id="KW-0694">RNA-binding</keyword>
<keyword evidence="3 8" id="KW-0378">Hydrolase</keyword>
<dbReference type="Proteomes" id="UP000290985">
    <property type="component" value="Chromosome"/>
</dbReference>
<evidence type="ECO:0000256" key="10">
    <source>
        <dbReference type="RuleBase" id="RU004320"/>
    </source>
</evidence>
<evidence type="ECO:0000256" key="2">
    <source>
        <dbReference type="ARBA" id="ARBA00022555"/>
    </source>
</evidence>
<evidence type="ECO:0000256" key="3">
    <source>
        <dbReference type="ARBA" id="ARBA00022801"/>
    </source>
</evidence>
<proteinExistence type="inferred from homology"/>
<keyword evidence="12" id="KW-1185">Reference proteome</keyword>
<dbReference type="AlphaFoldDB" id="A0A449B2A4"/>
<organism evidence="11 12">
    <name type="scientific">Mycoplasmopsis citelli</name>
    <dbReference type="NCBI Taxonomy" id="171281"/>
    <lineage>
        <taxon>Bacteria</taxon>
        <taxon>Bacillati</taxon>
        <taxon>Mycoplasmatota</taxon>
        <taxon>Mycoplasmoidales</taxon>
        <taxon>Metamycoplasmataceae</taxon>
        <taxon>Mycoplasmopsis</taxon>
    </lineage>
</organism>
<feature type="binding site" evidence="8">
    <location>
        <position position="14"/>
    </location>
    <ligand>
        <name>tRNA</name>
        <dbReference type="ChEBI" id="CHEBI:17843"/>
    </ligand>
</feature>
<accession>A0A449B2A4</accession>
<dbReference type="GO" id="GO:0000049">
    <property type="term" value="F:tRNA binding"/>
    <property type="evidence" value="ECO:0007669"/>
    <property type="project" value="UniProtKB-UniRule"/>
</dbReference>
<sequence length="187" mass="21058">MKLIVGLGNPGMEYKYTRHNAGFLVIDRICEKLKISLNKTKFNGEFIKLDNVVIAKPLTYMNNSGDFVSQLANYFNVSSDDILVIHDEKDFPLGKSSIKIGGSGGSHNGVISVINKLKNTDFKRMKIGISTPFKGELKNFVLGKFTEEQFYILDNVIEVAADACISFMQNDIYTIMNKFNQKKNEIK</sequence>
<feature type="binding site" evidence="8">
    <location>
        <position position="62"/>
    </location>
    <ligand>
        <name>tRNA</name>
        <dbReference type="ChEBI" id="CHEBI:17843"/>
    </ligand>
</feature>
<dbReference type="GO" id="GO:0004045">
    <property type="term" value="F:peptidyl-tRNA hydrolase activity"/>
    <property type="evidence" value="ECO:0007669"/>
    <property type="project" value="UniProtKB-UniRule"/>
</dbReference>
<dbReference type="HAMAP" id="MF_00083">
    <property type="entry name" value="Pept_tRNA_hydro_bact"/>
    <property type="match status" value="1"/>
</dbReference>